<evidence type="ECO:0000256" key="1">
    <source>
        <dbReference type="ARBA" id="ARBA00001946"/>
    </source>
</evidence>
<protein>
    <recommendedName>
        <fullName evidence="3">tetrahydrofolate synthase</fullName>
        <ecNumber evidence="3">6.3.2.17</ecNumber>
    </recommendedName>
    <alternativeName>
        <fullName evidence="9">Tetrahydrofolylpolyglutamate synthase</fullName>
    </alternativeName>
</protein>
<organism evidence="14 15">
    <name type="scientific">Candidatus Kerfeldbacteria bacterium CG08_land_8_20_14_0_20_40_16</name>
    <dbReference type="NCBI Taxonomy" id="2014244"/>
    <lineage>
        <taxon>Bacteria</taxon>
        <taxon>Candidatus Kerfeldiibacteriota</taxon>
    </lineage>
</organism>
<dbReference type="InterPro" id="IPR001645">
    <property type="entry name" value="Folylpolyglutamate_synth"/>
</dbReference>
<evidence type="ECO:0000256" key="3">
    <source>
        <dbReference type="ARBA" id="ARBA00013025"/>
    </source>
</evidence>
<evidence type="ECO:0000256" key="5">
    <source>
        <dbReference type="ARBA" id="ARBA00022723"/>
    </source>
</evidence>
<dbReference type="GO" id="GO:0005524">
    <property type="term" value="F:ATP binding"/>
    <property type="evidence" value="ECO:0007669"/>
    <property type="project" value="UniProtKB-KW"/>
</dbReference>
<dbReference type="InterPro" id="IPR036565">
    <property type="entry name" value="Mur-like_cat_sf"/>
</dbReference>
<dbReference type="EMBL" id="PEXU01000031">
    <property type="protein sequence ID" value="PIS42617.1"/>
    <property type="molecule type" value="Genomic_DNA"/>
</dbReference>
<keyword evidence="5" id="KW-0479">Metal-binding</keyword>
<comment type="cofactor">
    <cofactor evidence="1">
        <name>Mg(2+)</name>
        <dbReference type="ChEBI" id="CHEBI:18420"/>
    </cofactor>
</comment>
<dbReference type="PANTHER" id="PTHR11136">
    <property type="entry name" value="FOLYLPOLYGLUTAMATE SYNTHASE-RELATED"/>
    <property type="match status" value="1"/>
</dbReference>
<feature type="domain" description="Mur ligase C-terminal" evidence="12">
    <location>
        <begin position="306"/>
        <end position="426"/>
    </location>
</feature>
<name>A0A2H0YVU4_9BACT</name>
<dbReference type="InterPro" id="IPR018109">
    <property type="entry name" value="Folylpolyglutamate_synth_CS"/>
</dbReference>
<dbReference type="InterPro" id="IPR013221">
    <property type="entry name" value="Mur_ligase_cen"/>
</dbReference>
<evidence type="ECO:0000256" key="7">
    <source>
        <dbReference type="ARBA" id="ARBA00022840"/>
    </source>
</evidence>
<keyword evidence="6 11" id="KW-0547">Nucleotide-binding</keyword>
<dbReference type="NCBIfam" id="TIGR01499">
    <property type="entry name" value="folC"/>
    <property type="match status" value="1"/>
</dbReference>
<dbReference type="GO" id="GO:0004326">
    <property type="term" value="F:tetrahydrofolylpolyglutamate synthase activity"/>
    <property type="evidence" value="ECO:0007669"/>
    <property type="project" value="UniProtKB-EC"/>
</dbReference>
<evidence type="ECO:0000256" key="2">
    <source>
        <dbReference type="ARBA" id="ARBA00008276"/>
    </source>
</evidence>
<dbReference type="Gene3D" id="3.40.1190.10">
    <property type="entry name" value="Mur-like, catalytic domain"/>
    <property type="match status" value="1"/>
</dbReference>
<evidence type="ECO:0000259" key="12">
    <source>
        <dbReference type="Pfam" id="PF02875"/>
    </source>
</evidence>
<dbReference type="AlphaFoldDB" id="A0A2H0YVU4"/>
<evidence type="ECO:0000256" key="11">
    <source>
        <dbReference type="PIRNR" id="PIRNR001563"/>
    </source>
</evidence>
<gene>
    <name evidence="14" type="ORF">COT24_02610</name>
</gene>
<evidence type="ECO:0000259" key="13">
    <source>
        <dbReference type="Pfam" id="PF08245"/>
    </source>
</evidence>
<dbReference type="InterPro" id="IPR036615">
    <property type="entry name" value="Mur_ligase_C_dom_sf"/>
</dbReference>
<dbReference type="Proteomes" id="UP000231542">
    <property type="component" value="Unassembled WGS sequence"/>
</dbReference>
<proteinExistence type="inferred from homology"/>
<evidence type="ECO:0000313" key="15">
    <source>
        <dbReference type="Proteomes" id="UP000231542"/>
    </source>
</evidence>
<dbReference type="Gene3D" id="3.90.190.20">
    <property type="entry name" value="Mur ligase, C-terminal domain"/>
    <property type="match status" value="1"/>
</dbReference>
<evidence type="ECO:0000313" key="14">
    <source>
        <dbReference type="EMBL" id="PIS42617.1"/>
    </source>
</evidence>
<dbReference type="InterPro" id="IPR004101">
    <property type="entry name" value="Mur_ligase_C"/>
</dbReference>
<evidence type="ECO:0000256" key="8">
    <source>
        <dbReference type="ARBA" id="ARBA00022842"/>
    </source>
</evidence>
<keyword evidence="4 11" id="KW-0436">Ligase</keyword>
<sequence length="458" mass="51139">MNDKIIEKYHQYLSSFPRFGSKDFLKLERIQLLLKKLGHPEKKLRGVQVAGTKGKGSVVAFLERILIEAGYKVGSFYSPYLVDLTEEIRINGRPITKEKMIKIINHLRPLVNEVEKKTGDRITWFELVTTIAAVHFVESKVDVAAMEVGLGGRLDATTALGLDIKVITNISYDHLKTLGNTISLIAREKAGIIKKGDFVITSAENKGLSLIKKRIRNVGANTYSRLQIIGVNIKHAIKKVDLTGTVIDIKSPDEEYQNLHLSLIGRHQATNFTCALGAVQALRQKGFRISSSDIIKAAGQTQHQARFHLWKRNPLIILDGAHNLASIKALTITLEDVGINPRKTIFIFGTKTTKKRIPEMLRELSSFSSKIIFPDVLKNPNLENFYSAEKLKKYYPKGKIVSSLPQSLAQAKRMVGKTGTVVICGSLYLIGEFLGAEKGIRTKRRIDDNIIESVKSKI</sequence>
<comment type="catalytic activity">
    <reaction evidence="10">
        <text>(6S)-5,6,7,8-tetrahydrofolyl-(gamma-L-Glu)(n) + L-glutamate + ATP = (6S)-5,6,7,8-tetrahydrofolyl-(gamma-L-Glu)(n+1) + ADP + phosphate + H(+)</text>
        <dbReference type="Rhea" id="RHEA:10580"/>
        <dbReference type="Rhea" id="RHEA-COMP:14738"/>
        <dbReference type="Rhea" id="RHEA-COMP:14740"/>
        <dbReference type="ChEBI" id="CHEBI:15378"/>
        <dbReference type="ChEBI" id="CHEBI:29985"/>
        <dbReference type="ChEBI" id="CHEBI:30616"/>
        <dbReference type="ChEBI" id="CHEBI:43474"/>
        <dbReference type="ChEBI" id="CHEBI:141005"/>
        <dbReference type="ChEBI" id="CHEBI:456216"/>
        <dbReference type="EC" id="6.3.2.17"/>
    </reaction>
</comment>
<accession>A0A2H0YVU4</accession>
<dbReference type="PANTHER" id="PTHR11136:SF0">
    <property type="entry name" value="DIHYDROFOLATE SYNTHETASE-RELATED"/>
    <property type="match status" value="1"/>
</dbReference>
<evidence type="ECO:0000256" key="9">
    <source>
        <dbReference type="ARBA" id="ARBA00030592"/>
    </source>
</evidence>
<dbReference type="SUPFAM" id="SSF53623">
    <property type="entry name" value="MurD-like peptide ligases, catalytic domain"/>
    <property type="match status" value="1"/>
</dbReference>
<dbReference type="GO" id="GO:0046872">
    <property type="term" value="F:metal ion binding"/>
    <property type="evidence" value="ECO:0007669"/>
    <property type="project" value="UniProtKB-KW"/>
</dbReference>
<reference evidence="14 15" key="1">
    <citation type="submission" date="2017-09" db="EMBL/GenBank/DDBJ databases">
        <title>Depth-based differentiation of microbial function through sediment-hosted aquifers and enrichment of novel symbionts in the deep terrestrial subsurface.</title>
        <authorList>
            <person name="Probst A.J."/>
            <person name="Ladd B."/>
            <person name="Jarett J.K."/>
            <person name="Geller-Mcgrath D.E."/>
            <person name="Sieber C.M."/>
            <person name="Emerson J.B."/>
            <person name="Anantharaman K."/>
            <person name="Thomas B.C."/>
            <person name="Malmstrom R."/>
            <person name="Stieglmeier M."/>
            <person name="Klingl A."/>
            <person name="Woyke T."/>
            <person name="Ryan C.M."/>
            <person name="Banfield J.F."/>
        </authorList>
    </citation>
    <scope>NUCLEOTIDE SEQUENCE [LARGE SCALE GENOMIC DNA]</scope>
    <source>
        <strain evidence="14">CG08_land_8_20_14_0_20_40_16</strain>
    </source>
</reference>
<keyword evidence="8" id="KW-0460">Magnesium</keyword>
<evidence type="ECO:0000256" key="6">
    <source>
        <dbReference type="ARBA" id="ARBA00022741"/>
    </source>
</evidence>
<dbReference type="EC" id="6.3.2.17" evidence="3"/>
<comment type="caution">
    <text evidence="14">The sequence shown here is derived from an EMBL/GenBank/DDBJ whole genome shotgun (WGS) entry which is preliminary data.</text>
</comment>
<dbReference type="Pfam" id="PF02875">
    <property type="entry name" value="Mur_ligase_C"/>
    <property type="match status" value="1"/>
</dbReference>
<evidence type="ECO:0000256" key="10">
    <source>
        <dbReference type="ARBA" id="ARBA00047493"/>
    </source>
</evidence>
<dbReference type="SUPFAM" id="SSF53244">
    <property type="entry name" value="MurD-like peptide ligases, peptide-binding domain"/>
    <property type="match status" value="1"/>
</dbReference>
<dbReference type="GO" id="GO:0005737">
    <property type="term" value="C:cytoplasm"/>
    <property type="evidence" value="ECO:0007669"/>
    <property type="project" value="TreeGrafter"/>
</dbReference>
<comment type="similarity">
    <text evidence="2 11">Belongs to the folylpolyglutamate synthase family.</text>
</comment>
<keyword evidence="7 11" id="KW-0067">ATP-binding</keyword>
<dbReference type="Pfam" id="PF08245">
    <property type="entry name" value="Mur_ligase_M"/>
    <property type="match status" value="1"/>
</dbReference>
<dbReference type="GO" id="GO:0008841">
    <property type="term" value="F:dihydrofolate synthase activity"/>
    <property type="evidence" value="ECO:0007669"/>
    <property type="project" value="TreeGrafter"/>
</dbReference>
<feature type="domain" description="Mur ligase central" evidence="13">
    <location>
        <begin position="49"/>
        <end position="278"/>
    </location>
</feature>
<dbReference type="PROSITE" id="PS01011">
    <property type="entry name" value="FOLYLPOLYGLU_SYNT_1"/>
    <property type="match status" value="1"/>
</dbReference>
<evidence type="ECO:0000256" key="4">
    <source>
        <dbReference type="ARBA" id="ARBA00022598"/>
    </source>
</evidence>
<dbReference type="PIRSF" id="PIRSF001563">
    <property type="entry name" value="Folylpolyglu_synth"/>
    <property type="match status" value="1"/>
</dbReference>
<dbReference type="FunFam" id="3.40.1190.10:FF:000011">
    <property type="entry name" value="Folylpolyglutamate synthase/dihydrofolate synthase"/>
    <property type="match status" value="1"/>
</dbReference>